<evidence type="ECO:0000256" key="4">
    <source>
        <dbReference type="ARBA" id="ARBA00023125"/>
    </source>
</evidence>
<feature type="modified residue" description="4-aspartylphosphate" evidence="6">
    <location>
        <position position="51"/>
    </location>
</feature>
<feature type="DNA-binding region" description="OmpR/PhoB-type" evidence="7">
    <location>
        <begin position="124"/>
        <end position="222"/>
    </location>
</feature>
<evidence type="ECO:0000256" key="1">
    <source>
        <dbReference type="ARBA" id="ARBA00022553"/>
    </source>
</evidence>
<reference evidence="11" key="2">
    <citation type="submission" date="2011-02" db="EMBL/GenBank/DDBJ databases">
        <title>The complete genome of Desulfurobacterium thermolithotrophum DSM 11699.</title>
        <authorList>
            <consortium name="US DOE Joint Genome Institute (JGI-PGF)"/>
            <person name="Lucas S."/>
            <person name="Copeland A."/>
            <person name="Lapidus A."/>
            <person name="Bruce D."/>
            <person name="Goodwin L."/>
            <person name="Pitluck S."/>
            <person name="Kyrpides N."/>
            <person name="Mavromatis K."/>
            <person name="Pagani I."/>
            <person name="Ivanova N."/>
            <person name="Mikhailova N."/>
            <person name="Daligault H."/>
            <person name="Detter J.C."/>
            <person name="Tapia R."/>
            <person name="Han C."/>
            <person name="Land M."/>
            <person name="Hauser L."/>
            <person name="Markowitz V."/>
            <person name="Cheng J.-F."/>
            <person name="Hugenholtz P."/>
            <person name="Woyke T."/>
            <person name="Wu D."/>
            <person name="Spring S."/>
            <person name="Brambilla E."/>
            <person name="Klenk H.-P."/>
            <person name="Eisen J.A."/>
        </authorList>
    </citation>
    <scope>NUCLEOTIDE SEQUENCE [LARGE SCALE GENOMIC DNA]</scope>
    <source>
        <strain evidence="11">DSM 11699 / BSA</strain>
    </source>
</reference>
<dbReference type="InterPro" id="IPR001867">
    <property type="entry name" value="OmpR/PhoB-type_DNA-bd"/>
</dbReference>
<dbReference type="InterPro" id="IPR016032">
    <property type="entry name" value="Sig_transdc_resp-reg_C-effctor"/>
</dbReference>
<feature type="domain" description="OmpR/PhoB-type" evidence="9">
    <location>
        <begin position="124"/>
        <end position="222"/>
    </location>
</feature>
<dbReference type="GO" id="GO:0000976">
    <property type="term" value="F:transcription cis-regulatory region binding"/>
    <property type="evidence" value="ECO:0007669"/>
    <property type="project" value="TreeGrafter"/>
</dbReference>
<dbReference type="Gene3D" id="1.10.10.10">
    <property type="entry name" value="Winged helix-like DNA-binding domain superfamily/Winged helix DNA-binding domain"/>
    <property type="match status" value="1"/>
</dbReference>
<dbReference type="KEGG" id="dte:Dester_1148"/>
<evidence type="ECO:0000313" key="11">
    <source>
        <dbReference type="Proteomes" id="UP000007102"/>
    </source>
</evidence>
<dbReference type="PANTHER" id="PTHR48111:SF22">
    <property type="entry name" value="REGULATOR OF RPOS"/>
    <property type="match status" value="1"/>
</dbReference>
<dbReference type="FunCoup" id="F0S0A6">
    <property type="interactions" value="298"/>
</dbReference>
<evidence type="ECO:0000259" key="8">
    <source>
        <dbReference type="PROSITE" id="PS50110"/>
    </source>
</evidence>
<dbReference type="AlphaFoldDB" id="F0S0A6"/>
<reference evidence="10 11" key="1">
    <citation type="journal article" date="2011" name="Stand. Genomic Sci.">
        <title>Complete genome sequence of the thermophilic sulfur-reducer Desulfurobacterium thermolithotrophum type strain (BSA(T)) from a deep-sea hydrothermal vent.</title>
        <authorList>
            <person name="Goker M."/>
            <person name="Daligault H."/>
            <person name="Mwirichia R."/>
            <person name="Lapidus A."/>
            <person name="Lucas S."/>
            <person name="Deshpande S."/>
            <person name="Pagani I."/>
            <person name="Tapia R."/>
            <person name="Cheng J.F."/>
            <person name="Goodwin L."/>
            <person name="Pitluck S."/>
            <person name="Liolios K."/>
            <person name="Ivanova N."/>
            <person name="Mavromatis K."/>
            <person name="Mikhailova N."/>
            <person name="Pati A."/>
            <person name="Chen A."/>
            <person name="Palaniappan K."/>
            <person name="Han C."/>
            <person name="Land M."/>
            <person name="Hauser L."/>
            <person name="Pan C."/>
            <person name="Brambilla E.M."/>
            <person name="Rohde M."/>
            <person name="Spring S."/>
            <person name="Sikorski J."/>
            <person name="Wirth R."/>
            <person name="Detter J.C."/>
            <person name="Woyke T."/>
            <person name="Bristow J."/>
            <person name="Eisen J.A."/>
            <person name="Markowitz V."/>
            <person name="Hugenholtz P."/>
            <person name="Kyrpides N.C."/>
            <person name="Klenk H.P."/>
        </authorList>
    </citation>
    <scope>NUCLEOTIDE SEQUENCE [LARGE SCALE GENOMIC DNA]</scope>
    <source>
        <strain evidence="11">DSM 11699 / BSA</strain>
    </source>
</reference>
<evidence type="ECO:0000313" key="10">
    <source>
        <dbReference type="EMBL" id="ADY73785.1"/>
    </source>
</evidence>
<dbReference type="Proteomes" id="UP000007102">
    <property type="component" value="Chromosome"/>
</dbReference>
<dbReference type="FunFam" id="3.40.50.2300:FF:000002">
    <property type="entry name" value="DNA-binding response regulator PhoP"/>
    <property type="match status" value="1"/>
</dbReference>
<dbReference type="CDD" id="cd19935">
    <property type="entry name" value="REC_OmpR_CusR-like"/>
    <property type="match status" value="1"/>
</dbReference>
<dbReference type="SMART" id="SM00448">
    <property type="entry name" value="REC"/>
    <property type="match status" value="1"/>
</dbReference>
<dbReference type="Pfam" id="PF00072">
    <property type="entry name" value="Response_reg"/>
    <property type="match status" value="1"/>
</dbReference>
<dbReference type="OrthoDB" id="9790454at2"/>
<dbReference type="PANTHER" id="PTHR48111">
    <property type="entry name" value="REGULATOR OF RPOS"/>
    <property type="match status" value="1"/>
</dbReference>
<dbReference type="GO" id="GO:0005829">
    <property type="term" value="C:cytosol"/>
    <property type="evidence" value="ECO:0007669"/>
    <property type="project" value="TreeGrafter"/>
</dbReference>
<evidence type="ECO:0000259" key="9">
    <source>
        <dbReference type="PROSITE" id="PS51755"/>
    </source>
</evidence>
<dbReference type="CDD" id="cd00383">
    <property type="entry name" value="trans_reg_C"/>
    <property type="match status" value="1"/>
</dbReference>
<dbReference type="HOGENOM" id="CLU_000445_30_1_0"/>
<organism evidence="10 11">
    <name type="scientific">Desulfurobacterium thermolithotrophum (strain DSM 11699 / BSA)</name>
    <dbReference type="NCBI Taxonomy" id="868864"/>
    <lineage>
        <taxon>Bacteria</taxon>
        <taxon>Pseudomonadati</taxon>
        <taxon>Aquificota</taxon>
        <taxon>Aquificia</taxon>
        <taxon>Desulfurobacteriales</taxon>
        <taxon>Desulfurobacteriaceae</taxon>
        <taxon>Desulfurobacterium</taxon>
    </lineage>
</organism>
<dbReference type="STRING" id="868864.Dester_1148"/>
<evidence type="ECO:0000256" key="6">
    <source>
        <dbReference type="PROSITE-ProRule" id="PRU00169"/>
    </source>
</evidence>
<dbReference type="eggNOG" id="COG0745">
    <property type="taxonomic scope" value="Bacteria"/>
</dbReference>
<dbReference type="Pfam" id="PF00486">
    <property type="entry name" value="Trans_reg_C"/>
    <property type="match status" value="1"/>
</dbReference>
<dbReference type="InterPro" id="IPR001789">
    <property type="entry name" value="Sig_transdc_resp-reg_receiver"/>
</dbReference>
<sequence length="223" mass="25583">MKILLVEDEKLLANTLKKGLEEEGYIVDVAYDGEEGFFLGRCYGYDVIILDVMLPKLDGMELLLKLREEGVKTPILMLTAKDSVEDKVKGLDSGADDYLTKPFSYDELLARIRALLRRKSESKTSFIKIKDLEIDLNKKIVKRAGNEIKLTKKEFKALTLLALNKNRVISKEFLIDSLYSTDRFVSINAIEVLINRLRKKIDKDYPLKLIHTIKGFGYMIKDD</sequence>
<evidence type="ECO:0000256" key="7">
    <source>
        <dbReference type="PROSITE-ProRule" id="PRU01091"/>
    </source>
</evidence>
<dbReference type="InParanoid" id="F0S0A6"/>
<gene>
    <name evidence="10" type="ordered locus">Dester_1148</name>
</gene>
<keyword evidence="5" id="KW-0804">Transcription</keyword>
<proteinExistence type="predicted"/>
<keyword evidence="2" id="KW-0902">Two-component regulatory system</keyword>
<dbReference type="SUPFAM" id="SSF46894">
    <property type="entry name" value="C-terminal effector domain of the bipartite response regulators"/>
    <property type="match status" value="1"/>
</dbReference>
<accession>F0S0A6</accession>
<dbReference type="Gene3D" id="6.10.250.690">
    <property type="match status" value="1"/>
</dbReference>
<dbReference type="GO" id="GO:0000156">
    <property type="term" value="F:phosphorelay response regulator activity"/>
    <property type="evidence" value="ECO:0007669"/>
    <property type="project" value="TreeGrafter"/>
</dbReference>
<dbReference type="GO" id="GO:0006355">
    <property type="term" value="P:regulation of DNA-templated transcription"/>
    <property type="evidence" value="ECO:0007669"/>
    <property type="project" value="InterPro"/>
</dbReference>
<keyword evidence="3" id="KW-0805">Transcription regulation</keyword>
<dbReference type="SUPFAM" id="SSF52172">
    <property type="entry name" value="CheY-like"/>
    <property type="match status" value="1"/>
</dbReference>
<keyword evidence="11" id="KW-1185">Reference proteome</keyword>
<evidence type="ECO:0000256" key="5">
    <source>
        <dbReference type="ARBA" id="ARBA00023163"/>
    </source>
</evidence>
<feature type="domain" description="Response regulatory" evidence="8">
    <location>
        <begin position="2"/>
        <end position="116"/>
    </location>
</feature>
<protein>
    <submittedName>
        <fullName evidence="10">Two component transcriptional regulator, winged helix family</fullName>
    </submittedName>
</protein>
<dbReference type="PROSITE" id="PS50110">
    <property type="entry name" value="RESPONSE_REGULATORY"/>
    <property type="match status" value="1"/>
</dbReference>
<dbReference type="InterPro" id="IPR036388">
    <property type="entry name" value="WH-like_DNA-bd_sf"/>
</dbReference>
<keyword evidence="4 7" id="KW-0238">DNA-binding</keyword>
<name>F0S0A6_DESTD</name>
<dbReference type="SMART" id="SM00862">
    <property type="entry name" value="Trans_reg_C"/>
    <property type="match status" value="1"/>
</dbReference>
<keyword evidence="1 6" id="KW-0597">Phosphoprotein</keyword>
<dbReference type="Gene3D" id="3.40.50.2300">
    <property type="match status" value="1"/>
</dbReference>
<dbReference type="PROSITE" id="PS51755">
    <property type="entry name" value="OMPR_PHOB"/>
    <property type="match status" value="1"/>
</dbReference>
<evidence type="ECO:0000256" key="2">
    <source>
        <dbReference type="ARBA" id="ARBA00023012"/>
    </source>
</evidence>
<dbReference type="GO" id="GO:0032993">
    <property type="term" value="C:protein-DNA complex"/>
    <property type="evidence" value="ECO:0007669"/>
    <property type="project" value="TreeGrafter"/>
</dbReference>
<evidence type="ECO:0000256" key="3">
    <source>
        <dbReference type="ARBA" id="ARBA00023015"/>
    </source>
</evidence>
<dbReference type="InterPro" id="IPR011006">
    <property type="entry name" value="CheY-like_superfamily"/>
</dbReference>
<dbReference type="EMBL" id="CP002543">
    <property type="protein sequence ID" value="ADY73785.1"/>
    <property type="molecule type" value="Genomic_DNA"/>
</dbReference>
<dbReference type="InterPro" id="IPR039420">
    <property type="entry name" value="WalR-like"/>
</dbReference>
<dbReference type="RefSeq" id="WP_013638737.1">
    <property type="nucleotide sequence ID" value="NC_015185.1"/>
</dbReference>